<dbReference type="InterPro" id="IPR017853">
    <property type="entry name" value="GH"/>
</dbReference>
<sequence>MDDIMPTKSFDKNFIWGTATAAYQIEGSWNADGKGESIWDRFCHTPGNIDRNETGDVACDHYHRWEEDFDILKEYNIRNYRFSIAWTRILPNGTGDINQSGIGFYNRLIDGLLARGIEPWVTMYHWDLPQTLQDKGGWMNREILKWFQEYADTLVQHFGDRVKNWMIINEPSVISFLGHAQGAFAPGIKNEDSYWRCVHHLNLVNGSVYKSLKERFPNLRIGTTYTPVPVHIHPDYELNERNNALLNIWSAIWNENFFDPAFKGQYPSFAAASLKEIIKDGDMDICRCDFDFVGLQHYSPIYFKPNENKILGVDFSQRPADVEVSDAGWEIAPDAFKDCLLNLKKTYGDKNWIITENGIALHDDLNEQGQVDDVRRISYLTRYIAAMKEAMEQGVKIGGYFVWSLLDNMEWASGYHLRFGLVHVDYQTLVRTPKKSLGWYKEFIDIA</sequence>
<evidence type="ECO:0000256" key="8">
    <source>
        <dbReference type="ARBA" id="ARBA00023326"/>
    </source>
</evidence>
<dbReference type="InterPro" id="IPR017736">
    <property type="entry name" value="Glyco_hydro_1_beta-glucosidase"/>
</dbReference>
<feature type="active site" description="Proton donor" evidence="9">
    <location>
        <position position="170"/>
    </location>
</feature>
<dbReference type="PANTHER" id="PTHR10353:SF36">
    <property type="entry name" value="LP05116P"/>
    <property type="match status" value="1"/>
</dbReference>
<dbReference type="InterPro" id="IPR001360">
    <property type="entry name" value="Glyco_hydro_1"/>
</dbReference>
<evidence type="ECO:0000256" key="1">
    <source>
        <dbReference type="ARBA" id="ARBA00000448"/>
    </source>
</evidence>
<evidence type="ECO:0000256" key="6">
    <source>
        <dbReference type="ARBA" id="ARBA00023277"/>
    </source>
</evidence>
<feature type="active site" description="Nucleophile" evidence="9">
    <location>
        <position position="356"/>
    </location>
</feature>
<dbReference type="PRINTS" id="PR00131">
    <property type="entry name" value="GLHYDRLASE1"/>
</dbReference>
<evidence type="ECO:0000256" key="3">
    <source>
        <dbReference type="ARBA" id="ARBA00012744"/>
    </source>
</evidence>
<feature type="binding site" evidence="10">
    <location>
        <position position="403"/>
    </location>
    <ligand>
        <name>substrate</name>
    </ligand>
</feature>
<evidence type="ECO:0000256" key="7">
    <source>
        <dbReference type="ARBA" id="ARBA00023295"/>
    </source>
</evidence>
<dbReference type="GO" id="GO:0008422">
    <property type="term" value="F:beta-glucosidase activity"/>
    <property type="evidence" value="ECO:0007669"/>
    <property type="project" value="UniProtKB-EC"/>
</dbReference>
<dbReference type="InterPro" id="IPR033132">
    <property type="entry name" value="GH_1_N_CS"/>
</dbReference>
<evidence type="ECO:0000313" key="13">
    <source>
        <dbReference type="Proteomes" id="UP000249417"/>
    </source>
</evidence>
<feature type="binding site" evidence="10">
    <location>
        <position position="24"/>
    </location>
    <ligand>
        <name>substrate</name>
    </ligand>
</feature>
<accession>A0A2W5MUC3</accession>
<dbReference type="EMBL" id="QFQB01000079">
    <property type="protein sequence ID" value="PZQ44756.1"/>
    <property type="molecule type" value="Genomic_DNA"/>
</dbReference>
<comment type="caution">
    <text evidence="12">The sequence shown here is derived from an EMBL/GenBank/DDBJ whole genome shotgun (WGS) entry which is preliminary data.</text>
</comment>
<keyword evidence="5" id="KW-0136">Cellulose degradation</keyword>
<keyword evidence="4 11" id="KW-0378">Hydrolase</keyword>
<evidence type="ECO:0000256" key="9">
    <source>
        <dbReference type="PIRSR" id="PIRSR617736-1"/>
    </source>
</evidence>
<feature type="binding site" evidence="10">
    <location>
        <position position="298"/>
    </location>
    <ligand>
        <name>substrate</name>
    </ligand>
</feature>
<evidence type="ECO:0000256" key="10">
    <source>
        <dbReference type="PIRSR" id="PIRSR617736-2"/>
    </source>
</evidence>
<dbReference type="Pfam" id="PF00232">
    <property type="entry name" value="Glyco_hydro_1"/>
    <property type="match status" value="1"/>
</dbReference>
<organism evidence="12 13">
    <name type="scientific">Micavibrio aeruginosavorus</name>
    <dbReference type="NCBI Taxonomy" id="349221"/>
    <lineage>
        <taxon>Bacteria</taxon>
        <taxon>Pseudomonadati</taxon>
        <taxon>Bdellovibrionota</taxon>
        <taxon>Bdellovibrionia</taxon>
        <taxon>Bdellovibrionales</taxon>
        <taxon>Pseudobdellovibrionaceae</taxon>
        <taxon>Micavibrio</taxon>
    </lineage>
</organism>
<evidence type="ECO:0000256" key="2">
    <source>
        <dbReference type="ARBA" id="ARBA00010838"/>
    </source>
</evidence>
<evidence type="ECO:0000256" key="4">
    <source>
        <dbReference type="ARBA" id="ARBA00022801"/>
    </source>
</evidence>
<dbReference type="NCBIfam" id="TIGR03356">
    <property type="entry name" value="BGL"/>
    <property type="match status" value="1"/>
</dbReference>
<comment type="similarity">
    <text evidence="2 11">Belongs to the glycosyl hydrolase 1 family.</text>
</comment>
<dbReference type="Proteomes" id="UP000249417">
    <property type="component" value="Unassembled WGS sequence"/>
</dbReference>
<reference evidence="12 13" key="1">
    <citation type="submission" date="2017-08" db="EMBL/GenBank/DDBJ databases">
        <title>Infants hospitalized years apart are colonized by the same room-sourced microbial strains.</title>
        <authorList>
            <person name="Brooks B."/>
            <person name="Olm M.R."/>
            <person name="Firek B.A."/>
            <person name="Baker R."/>
            <person name="Thomas B.C."/>
            <person name="Morowitz M.J."/>
            <person name="Banfield J.F."/>
        </authorList>
    </citation>
    <scope>NUCLEOTIDE SEQUENCE [LARGE SCALE GENOMIC DNA]</scope>
    <source>
        <strain evidence="12">S2_005_002_R2_29</strain>
    </source>
</reference>
<evidence type="ECO:0000256" key="11">
    <source>
        <dbReference type="RuleBase" id="RU361175"/>
    </source>
</evidence>
<keyword evidence="8" id="KW-0624">Polysaccharide degradation</keyword>
<gene>
    <name evidence="12" type="ORF">DI551_09470</name>
</gene>
<proteinExistence type="inferred from homology"/>
<comment type="catalytic activity">
    <reaction evidence="1 11">
        <text>Hydrolysis of terminal, non-reducing beta-D-glucosyl residues with release of beta-D-glucose.</text>
        <dbReference type="EC" id="3.2.1.21"/>
    </reaction>
</comment>
<feature type="binding site" evidence="10">
    <location>
        <position position="169"/>
    </location>
    <ligand>
        <name>substrate</name>
    </ligand>
</feature>
<dbReference type="PROSITE" id="PS00653">
    <property type="entry name" value="GLYCOSYL_HYDROL_F1_2"/>
    <property type="match status" value="1"/>
</dbReference>
<feature type="binding site" evidence="10">
    <location>
        <begin position="410"/>
        <end position="411"/>
    </location>
    <ligand>
        <name>substrate</name>
    </ligand>
</feature>
<evidence type="ECO:0000256" key="5">
    <source>
        <dbReference type="ARBA" id="ARBA00023001"/>
    </source>
</evidence>
<dbReference type="EC" id="3.2.1.21" evidence="3 11"/>
<dbReference type="Gene3D" id="3.20.20.80">
    <property type="entry name" value="Glycosidases"/>
    <property type="match status" value="1"/>
</dbReference>
<keyword evidence="7 11" id="KW-0326">Glycosidase</keyword>
<dbReference type="FunFam" id="3.20.20.80:FF:000004">
    <property type="entry name" value="Beta-glucosidase 6-phospho-beta-glucosidase"/>
    <property type="match status" value="1"/>
</dbReference>
<keyword evidence="6" id="KW-0119">Carbohydrate metabolism</keyword>
<dbReference type="GO" id="GO:0030245">
    <property type="term" value="P:cellulose catabolic process"/>
    <property type="evidence" value="ECO:0007669"/>
    <property type="project" value="UniProtKB-KW"/>
</dbReference>
<protein>
    <recommendedName>
        <fullName evidence="3 11">Beta-glucosidase</fullName>
        <ecNumber evidence="3 11">3.2.1.21</ecNumber>
    </recommendedName>
</protein>
<feature type="binding site" evidence="10">
    <location>
        <position position="125"/>
    </location>
    <ligand>
        <name>substrate</name>
    </ligand>
</feature>
<dbReference type="AlphaFoldDB" id="A0A2W5MUC3"/>
<dbReference type="GO" id="GO:0005829">
    <property type="term" value="C:cytosol"/>
    <property type="evidence" value="ECO:0007669"/>
    <property type="project" value="TreeGrafter"/>
</dbReference>
<dbReference type="SUPFAM" id="SSF51445">
    <property type="entry name" value="(Trans)glycosidases"/>
    <property type="match status" value="1"/>
</dbReference>
<dbReference type="PANTHER" id="PTHR10353">
    <property type="entry name" value="GLYCOSYL HYDROLASE"/>
    <property type="match status" value="1"/>
</dbReference>
<evidence type="ECO:0000313" key="12">
    <source>
        <dbReference type="EMBL" id="PZQ44756.1"/>
    </source>
</evidence>
<name>A0A2W5MUC3_9BACT</name>